<accession>A0A9W6U1S4</accession>
<dbReference type="EMBL" id="BSXW01000478">
    <property type="protein sequence ID" value="GMF23503.1"/>
    <property type="molecule type" value="Genomic_DNA"/>
</dbReference>
<dbReference type="AlphaFoldDB" id="A0A9W6U1S4"/>
<organism evidence="1 2">
    <name type="scientific">Phytophthora lilii</name>
    <dbReference type="NCBI Taxonomy" id="2077276"/>
    <lineage>
        <taxon>Eukaryota</taxon>
        <taxon>Sar</taxon>
        <taxon>Stramenopiles</taxon>
        <taxon>Oomycota</taxon>
        <taxon>Peronosporomycetes</taxon>
        <taxon>Peronosporales</taxon>
        <taxon>Peronosporaceae</taxon>
        <taxon>Phytophthora</taxon>
    </lineage>
</organism>
<proteinExistence type="predicted"/>
<keyword evidence="2" id="KW-1185">Reference proteome</keyword>
<name>A0A9W6U1S4_9STRA</name>
<comment type="caution">
    <text evidence="1">The sequence shown here is derived from an EMBL/GenBank/DDBJ whole genome shotgun (WGS) entry which is preliminary data.</text>
</comment>
<gene>
    <name evidence="1" type="ORF">Plil01_000950000</name>
</gene>
<protein>
    <submittedName>
        <fullName evidence="1">Unnamed protein product</fullName>
    </submittedName>
</protein>
<reference evidence="1" key="1">
    <citation type="submission" date="2023-04" db="EMBL/GenBank/DDBJ databases">
        <title>Phytophthora lilii NBRC 32176.</title>
        <authorList>
            <person name="Ichikawa N."/>
            <person name="Sato H."/>
            <person name="Tonouchi N."/>
        </authorList>
    </citation>
    <scope>NUCLEOTIDE SEQUENCE</scope>
    <source>
        <strain evidence="1">NBRC 32176</strain>
    </source>
</reference>
<evidence type="ECO:0000313" key="2">
    <source>
        <dbReference type="Proteomes" id="UP001165083"/>
    </source>
</evidence>
<sequence length="169" mass="18704">MPQVAIIVSEPGPINACSVSGRICSWRVRRHVGPRRVWILSGGSGSLLGGTSAVSSCVDKLDDSDSSLKWSWSPSRCLSSSKRWWLLTLSRAKFHWRADGCKVLVGRVTLERERHSDKWIGACDPPRRERLQHELSAPVDRSVKSDGAVDRTLLKTALVIFAASMRAPK</sequence>
<evidence type="ECO:0000313" key="1">
    <source>
        <dbReference type="EMBL" id="GMF23503.1"/>
    </source>
</evidence>
<dbReference type="Proteomes" id="UP001165083">
    <property type="component" value="Unassembled WGS sequence"/>
</dbReference>